<dbReference type="InterPro" id="IPR016024">
    <property type="entry name" value="ARM-type_fold"/>
</dbReference>
<dbReference type="Gene3D" id="1.25.10.10">
    <property type="entry name" value="Leucine-rich Repeat Variant"/>
    <property type="match status" value="1"/>
</dbReference>
<evidence type="ECO:0000313" key="5">
    <source>
        <dbReference type="EMBL" id="KAF2075196.1"/>
    </source>
</evidence>
<keyword evidence="3" id="KW-0653">Protein transport</keyword>
<protein>
    <submittedName>
        <fullName evidence="5">Uncharacterized protein</fullName>
    </submittedName>
</protein>
<dbReference type="InterPro" id="IPR011989">
    <property type="entry name" value="ARM-like"/>
</dbReference>
<dbReference type="SMART" id="SM00185">
    <property type="entry name" value="ARM"/>
    <property type="match status" value="3"/>
</dbReference>
<dbReference type="AlphaFoldDB" id="A0A8J4UU99"/>
<accession>A0A8J4UU99</accession>
<dbReference type="EMBL" id="AJWJ01000110">
    <property type="protein sequence ID" value="KAF2075196.1"/>
    <property type="molecule type" value="Genomic_DNA"/>
</dbReference>
<evidence type="ECO:0000256" key="4">
    <source>
        <dbReference type="SAM" id="MobiDB-lite"/>
    </source>
</evidence>
<keyword evidence="2" id="KW-0813">Transport</keyword>
<gene>
    <name evidence="5" type="ORF">CYY_003501</name>
</gene>
<evidence type="ECO:0000256" key="1">
    <source>
        <dbReference type="ARBA" id="ARBA00010394"/>
    </source>
</evidence>
<comment type="caution">
    <text evidence="5">The sequence shown here is derived from an EMBL/GenBank/DDBJ whole genome shotgun (WGS) entry which is preliminary data.</text>
</comment>
<comment type="similarity">
    <text evidence="1">Belongs to the importin alpha family.</text>
</comment>
<dbReference type="Pfam" id="PF00514">
    <property type="entry name" value="Arm"/>
    <property type="match status" value="1"/>
</dbReference>
<evidence type="ECO:0000256" key="2">
    <source>
        <dbReference type="ARBA" id="ARBA00022448"/>
    </source>
</evidence>
<organism evidence="5 6">
    <name type="scientific">Polysphondylium violaceum</name>
    <dbReference type="NCBI Taxonomy" id="133409"/>
    <lineage>
        <taxon>Eukaryota</taxon>
        <taxon>Amoebozoa</taxon>
        <taxon>Evosea</taxon>
        <taxon>Eumycetozoa</taxon>
        <taxon>Dictyostelia</taxon>
        <taxon>Dictyosteliales</taxon>
        <taxon>Dictyosteliaceae</taxon>
        <taxon>Polysphondylium</taxon>
    </lineage>
</organism>
<sequence length="324" mass="37291">MNSESLLNNTSSDDSEEPGSKQQQQQTPIDISLQNLSIKEKDEINNYLNIITQQCYSQKYKEVLISTVKLRTYLLQSQIPVIESGVLSRLITFLNCYEFPQLQYESSIILRMLCSTEQVDQLVHLGIIPIFIKLSNYHVKDIRDQVIWGLGNIALQDQYRDIILKAGALDIVLQLVILVGMDNLINSDTDFQRHVAWLLYCFCKERSEILFEIQLKAFPVLYQLIFSSDIEILIHCCLSLKTMCKGSSFYYQQQQQQQEQLQLNNNNNNQFIEIVPRLLELLTPNYIDLHCCIKDTLTILGININNSASNASSSKTEEIPQIIK</sequence>
<proteinExistence type="inferred from homology"/>
<feature type="region of interest" description="Disordered" evidence="4">
    <location>
        <begin position="1"/>
        <end position="27"/>
    </location>
</feature>
<dbReference type="InterPro" id="IPR000225">
    <property type="entry name" value="Armadillo"/>
</dbReference>
<keyword evidence="6" id="KW-1185">Reference proteome</keyword>
<dbReference type="GO" id="GO:0015031">
    <property type="term" value="P:protein transport"/>
    <property type="evidence" value="ECO:0007669"/>
    <property type="project" value="UniProtKB-KW"/>
</dbReference>
<name>A0A8J4UU99_9MYCE</name>
<dbReference type="Proteomes" id="UP000695562">
    <property type="component" value="Unassembled WGS sequence"/>
</dbReference>
<evidence type="ECO:0000313" key="6">
    <source>
        <dbReference type="Proteomes" id="UP000695562"/>
    </source>
</evidence>
<evidence type="ECO:0000256" key="3">
    <source>
        <dbReference type="ARBA" id="ARBA00022927"/>
    </source>
</evidence>
<feature type="compositionally biased region" description="Polar residues" evidence="4">
    <location>
        <begin position="1"/>
        <end position="12"/>
    </location>
</feature>
<dbReference type="SUPFAM" id="SSF48371">
    <property type="entry name" value="ARM repeat"/>
    <property type="match status" value="1"/>
</dbReference>
<dbReference type="PANTHER" id="PTHR23316">
    <property type="entry name" value="IMPORTIN ALPHA"/>
    <property type="match status" value="1"/>
</dbReference>
<reference evidence="5" key="1">
    <citation type="submission" date="2020-01" db="EMBL/GenBank/DDBJ databases">
        <title>Development of genomics and gene disruption for Polysphondylium violaceum indicates a role for the polyketide synthase stlB in stalk morphogenesis.</title>
        <authorList>
            <person name="Narita B."/>
            <person name="Kawabe Y."/>
            <person name="Kin K."/>
            <person name="Saito T."/>
            <person name="Gibbs R."/>
            <person name="Kuspa A."/>
            <person name="Muzny D."/>
            <person name="Queller D."/>
            <person name="Richards S."/>
            <person name="Strassman J."/>
            <person name="Sucgang R."/>
            <person name="Worley K."/>
            <person name="Schaap P."/>
        </authorList>
    </citation>
    <scope>NUCLEOTIDE SEQUENCE</scope>
    <source>
        <strain evidence="5">QSvi11</strain>
    </source>
</reference>